<reference evidence="5" key="3">
    <citation type="submission" date="2025-09" db="UniProtKB">
        <authorList>
            <consortium name="Ensembl"/>
        </authorList>
    </citation>
    <scope>IDENTIFICATION</scope>
</reference>
<evidence type="ECO:0000313" key="5">
    <source>
        <dbReference type="Ensembl" id="ENSACAP00000037043.1"/>
    </source>
</evidence>
<dbReference type="SUPFAM" id="SSF55895">
    <property type="entry name" value="Ribonuclease Rh-like"/>
    <property type="match status" value="1"/>
</dbReference>
<dbReference type="InterPro" id="IPR018188">
    <property type="entry name" value="RNase_T2_His_AS_1"/>
</dbReference>
<comment type="subcellular location">
    <subcellularLocation>
        <location evidence="1">Lysosome lumen</location>
    </subcellularLocation>
</comment>
<protein>
    <submittedName>
        <fullName evidence="5">Uncharacterized protein</fullName>
    </submittedName>
</protein>
<dbReference type="Ensembl" id="ENSACAT00000054207.1">
    <property type="protein sequence ID" value="ENSACAP00000037043.1"/>
    <property type="gene ID" value="ENSACAG00000034827.1"/>
</dbReference>
<dbReference type="InterPro" id="IPR036430">
    <property type="entry name" value="RNase_T2-like_sf"/>
</dbReference>
<feature type="transmembrane region" description="Helical" evidence="4">
    <location>
        <begin position="6"/>
        <end position="24"/>
    </location>
</feature>
<dbReference type="GO" id="GO:0005576">
    <property type="term" value="C:extracellular region"/>
    <property type="evidence" value="ECO:0000318"/>
    <property type="project" value="GO_Central"/>
</dbReference>
<evidence type="ECO:0000256" key="4">
    <source>
        <dbReference type="SAM" id="Phobius"/>
    </source>
</evidence>
<evidence type="ECO:0000256" key="2">
    <source>
        <dbReference type="ARBA" id="ARBA00007469"/>
    </source>
</evidence>
<reference evidence="5" key="1">
    <citation type="submission" date="2009-12" db="EMBL/GenBank/DDBJ databases">
        <title>The Genome Sequence of Anolis carolinensis (Green Anole Lizard).</title>
        <authorList>
            <consortium name="The Genome Sequencing Platform"/>
            <person name="Di Palma F."/>
            <person name="Alfoldi J."/>
            <person name="Heiman D."/>
            <person name="Young S."/>
            <person name="Grabherr M."/>
            <person name="Johnson J."/>
            <person name="Lander E.S."/>
            <person name="Lindblad-Toh K."/>
        </authorList>
    </citation>
    <scope>NUCLEOTIDE SEQUENCE [LARGE SCALE GENOMIC DNA]</scope>
    <source>
        <strain evidence="5">JBL SC #1</strain>
    </source>
</reference>
<dbReference type="GO" id="GO:0043202">
    <property type="term" value="C:lysosomal lumen"/>
    <property type="evidence" value="ECO:0007669"/>
    <property type="project" value="UniProtKB-SubCell"/>
</dbReference>
<evidence type="ECO:0000256" key="3">
    <source>
        <dbReference type="RuleBase" id="RU004328"/>
    </source>
</evidence>
<gene>
    <name evidence="5" type="primary">LOC100566519</name>
</gene>
<name>A0A803TPA3_ANOCA</name>
<dbReference type="PROSITE" id="PS00530">
    <property type="entry name" value="RNASE_T2_1"/>
    <property type="match status" value="1"/>
</dbReference>
<dbReference type="GO" id="GO:0003723">
    <property type="term" value="F:RNA binding"/>
    <property type="evidence" value="ECO:0007669"/>
    <property type="project" value="InterPro"/>
</dbReference>
<dbReference type="GO" id="GO:0006401">
    <property type="term" value="P:RNA catabolic process"/>
    <property type="evidence" value="ECO:0000318"/>
    <property type="project" value="GO_Central"/>
</dbReference>
<evidence type="ECO:0000256" key="1">
    <source>
        <dbReference type="ARBA" id="ARBA00004227"/>
    </source>
</evidence>
<dbReference type="PANTHER" id="PTHR11240:SF85">
    <property type="entry name" value="RIBONUCLEASE T2"/>
    <property type="match status" value="1"/>
</dbReference>
<evidence type="ECO:0000313" key="6">
    <source>
        <dbReference type="Proteomes" id="UP000001646"/>
    </source>
</evidence>
<keyword evidence="4" id="KW-1133">Transmembrane helix</keyword>
<accession>A0A803TPA3</accession>
<sequence length="295" mass="34016">MGKVPALWSLCLLLNGFVWLFVMIGSEQPWQKAEAVHSEYYCPWQCLTFVQMWPGSFCVALATRFECVLPKNANSWTIHGLWPSDITACCRYWYLFPSDLTDLMPDLNWHWPSFINLSNFLFWEKEWHKHGTCGGCVETLNSPSKYFRAALDLRTKYNIDSAFHHSNNVLLLPNSTLRFSYPYHSRHGKALEEEPFPAVTVAFKDEEVAIRGHIATQRPGMQQEENLSKKVFLIITRSRGLGNFAVSVKEGQIFKNQEQIQAKFELEKTTLQLFPHHAKPVAIIPQAIHFIIIKA</sequence>
<dbReference type="GeneTree" id="ENSGT00640000091563"/>
<dbReference type="GO" id="GO:0033897">
    <property type="term" value="F:ribonuclease T2 activity"/>
    <property type="evidence" value="ECO:0007669"/>
    <property type="project" value="InterPro"/>
</dbReference>
<dbReference type="Proteomes" id="UP000001646">
    <property type="component" value="Unplaced"/>
</dbReference>
<comment type="similarity">
    <text evidence="2 3">Belongs to the RNase T2 family.</text>
</comment>
<dbReference type="Pfam" id="PF00445">
    <property type="entry name" value="Ribonuclease_T2"/>
    <property type="match status" value="1"/>
</dbReference>
<dbReference type="InterPro" id="IPR001568">
    <property type="entry name" value="RNase_T2-like"/>
</dbReference>
<keyword evidence="4" id="KW-0812">Transmembrane</keyword>
<dbReference type="PANTHER" id="PTHR11240">
    <property type="entry name" value="RIBONUCLEASE T2"/>
    <property type="match status" value="1"/>
</dbReference>
<keyword evidence="6" id="KW-1185">Reference proteome</keyword>
<dbReference type="Gene3D" id="3.90.730.10">
    <property type="entry name" value="Ribonuclease T2-like"/>
    <property type="match status" value="1"/>
</dbReference>
<dbReference type="InParanoid" id="A0A803TPA3"/>
<keyword evidence="4" id="KW-0472">Membrane</keyword>
<reference evidence="5" key="2">
    <citation type="submission" date="2025-08" db="UniProtKB">
        <authorList>
            <consortium name="Ensembl"/>
        </authorList>
    </citation>
    <scope>IDENTIFICATION</scope>
</reference>
<organism evidence="5 6">
    <name type="scientific">Anolis carolinensis</name>
    <name type="common">Green anole</name>
    <name type="synonym">American chameleon</name>
    <dbReference type="NCBI Taxonomy" id="28377"/>
    <lineage>
        <taxon>Eukaryota</taxon>
        <taxon>Metazoa</taxon>
        <taxon>Chordata</taxon>
        <taxon>Craniata</taxon>
        <taxon>Vertebrata</taxon>
        <taxon>Euteleostomi</taxon>
        <taxon>Lepidosauria</taxon>
        <taxon>Squamata</taxon>
        <taxon>Bifurcata</taxon>
        <taxon>Unidentata</taxon>
        <taxon>Episquamata</taxon>
        <taxon>Toxicofera</taxon>
        <taxon>Iguania</taxon>
        <taxon>Dactyloidae</taxon>
        <taxon>Anolis</taxon>
    </lineage>
</organism>
<dbReference type="GO" id="GO:0004521">
    <property type="term" value="F:RNA endonuclease activity"/>
    <property type="evidence" value="ECO:0000318"/>
    <property type="project" value="GO_Central"/>
</dbReference>
<proteinExistence type="inferred from homology"/>
<dbReference type="AlphaFoldDB" id="A0A803TPA3"/>